<evidence type="ECO:0000313" key="2">
    <source>
        <dbReference type="EMBL" id="PPH76455.1"/>
    </source>
</evidence>
<keyword evidence="4" id="KW-1185">Reference proteome</keyword>
<dbReference type="EMBL" id="PSVT01000016">
    <property type="protein sequence ID" value="PPH76455.1"/>
    <property type="molecule type" value="Genomic_DNA"/>
</dbReference>
<dbReference type="GeneID" id="49820914"/>
<dbReference type="Proteomes" id="UP000239698">
    <property type="component" value="Unassembled WGS sequence"/>
</dbReference>
<sequence>MHATVYTQANVLLHGITQAQAFLNANKRTAWVATITFLELNGMRIIDLDPHYWSDSVVEVATGVHTIEDTAFWFAALDPRNARSL</sequence>
<evidence type="ECO:0000313" key="3">
    <source>
        <dbReference type="Proteomes" id="UP000237881"/>
    </source>
</evidence>
<proteinExistence type="predicted"/>
<evidence type="ECO:0000313" key="4">
    <source>
        <dbReference type="Proteomes" id="UP000239698"/>
    </source>
</evidence>
<comment type="caution">
    <text evidence="1">The sequence shown here is derived from an EMBL/GenBank/DDBJ whole genome shotgun (WGS) entry which is preliminary data.</text>
</comment>
<evidence type="ECO:0000313" key="1">
    <source>
        <dbReference type="EMBL" id="PPF12942.1"/>
    </source>
</evidence>
<dbReference type="InterPro" id="IPR053737">
    <property type="entry name" value="Type_II_TA_Toxin"/>
</dbReference>
<dbReference type="KEGG" id="rry:C1O28_10565"/>
<dbReference type="EMBL" id="PSUL01000023">
    <property type="protein sequence ID" value="PPF12942.1"/>
    <property type="molecule type" value="Genomic_DNA"/>
</dbReference>
<dbReference type="Proteomes" id="UP000237881">
    <property type="component" value="Unassembled WGS sequence"/>
</dbReference>
<organism evidence="1 3">
    <name type="scientific">Rathayibacter rathayi</name>
    <name type="common">Corynebacterium rathayi</name>
    <dbReference type="NCBI Taxonomy" id="33887"/>
    <lineage>
        <taxon>Bacteria</taxon>
        <taxon>Bacillati</taxon>
        <taxon>Actinomycetota</taxon>
        <taxon>Actinomycetes</taxon>
        <taxon>Micrococcales</taxon>
        <taxon>Microbacteriaceae</taxon>
        <taxon>Rathayibacter</taxon>
    </lineage>
</organism>
<dbReference type="AlphaFoldDB" id="A0ABD6W7H4"/>
<accession>A0ABD6W7H4</accession>
<evidence type="ECO:0008006" key="5">
    <source>
        <dbReference type="Google" id="ProtNLM"/>
    </source>
</evidence>
<gene>
    <name evidence="1" type="ORF">C5C04_10090</name>
    <name evidence="2" type="ORF">C5C40_08745</name>
</gene>
<dbReference type="RefSeq" id="WP_097165271.1">
    <property type="nucleotide sequence ID" value="NZ_CP028129.1"/>
</dbReference>
<name>A0ABD6W7H4_RATRA</name>
<dbReference type="Gene3D" id="1.20.120.1870">
    <property type="entry name" value="Fic/DOC protein, Fido domain"/>
    <property type="match status" value="1"/>
</dbReference>
<protein>
    <recommendedName>
        <fullName evidence="5">Fido domain-containing protein</fullName>
    </recommendedName>
</protein>
<reference evidence="3 4" key="1">
    <citation type="submission" date="2018-02" db="EMBL/GenBank/DDBJ databases">
        <title>Bacteriophage NCPPB3778 and a type I-E CRISPR drive the evolution of the US Biological Select Agent, Rathayibacter toxicus.</title>
        <authorList>
            <person name="Davis E.W.II."/>
            <person name="Tabima J.F."/>
            <person name="Weisberg A.J."/>
            <person name="Lopes L.D."/>
            <person name="Wiseman M.S."/>
            <person name="Wiseman M.S."/>
            <person name="Pupko T."/>
            <person name="Belcher M.S."/>
            <person name="Sechler A.J."/>
            <person name="Tancos M.A."/>
            <person name="Schroeder B.K."/>
            <person name="Murray T.D."/>
            <person name="Luster D.G."/>
            <person name="Schneider W.L."/>
            <person name="Rogers E."/>
            <person name="Andreote F.D."/>
            <person name="Grunwald N.J."/>
            <person name="Putnam M.L."/>
            <person name="Chang J.H."/>
        </authorList>
    </citation>
    <scope>NUCLEOTIDE SEQUENCE [LARGE SCALE GENOMIC DNA]</scope>
    <source>
        <strain evidence="2 4">AY1D6</strain>
        <strain evidence="1 3">AY1I9</strain>
    </source>
</reference>